<accession>A0AAW2IA72</accession>
<feature type="transmembrane region" description="Helical" evidence="5">
    <location>
        <begin position="371"/>
        <end position="392"/>
    </location>
</feature>
<reference evidence="7" key="1">
    <citation type="journal article" date="2024" name="Gigascience">
        <title>Chromosome-level genome of the poultry shaft louse Menopon gallinae provides insight into the host-switching and adaptive evolution of parasitic lice.</title>
        <authorList>
            <person name="Xu Y."/>
            <person name="Ma L."/>
            <person name="Liu S."/>
            <person name="Liang Y."/>
            <person name="Liu Q."/>
            <person name="He Z."/>
            <person name="Tian L."/>
            <person name="Duan Y."/>
            <person name="Cai W."/>
            <person name="Li H."/>
            <person name="Song F."/>
        </authorList>
    </citation>
    <scope>NUCLEOTIDE SEQUENCE</scope>
    <source>
        <strain evidence="7">Cailab_2023a</strain>
    </source>
</reference>
<feature type="transmembrane region" description="Helical" evidence="5">
    <location>
        <begin position="300"/>
        <end position="322"/>
    </location>
</feature>
<feature type="transmembrane region" description="Helical" evidence="5">
    <location>
        <begin position="195"/>
        <end position="212"/>
    </location>
</feature>
<gene>
    <name evidence="7" type="ORF">PYX00_000868</name>
</gene>
<dbReference type="GO" id="GO:0055085">
    <property type="term" value="P:transmembrane transport"/>
    <property type="evidence" value="ECO:0007669"/>
    <property type="project" value="InterPro"/>
</dbReference>
<feature type="transmembrane region" description="Helical" evidence="5">
    <location>
        <begin position="399"/>
        <end position="420"/>
    </location>
</feature>
<evidence type="ECO:0000256" key="5">
    <source>
        <dbReference type="SAM" id="Phobius"/>
    </source>
</evidence>
<comment type="subcellular location">
    <subcellularLocation>
        <location evidence="1">Membrane</location>
        <topology evidence="1">Multi-pass membrane protein</topology>
    </subcellularLocation>
</comment>
<organism evidence="7">
    <name type="scientific">Menopon gallinae</name>
    <name type="common">poultry shaft louse</name>
    <dbReference type="NCBI Taxonomy" id="328185"/>
    <lineage>
        <taxon>Eukaryota</taxon>
        <taxon>Metazoa</taxon>
        <taxon>Ecdysozoa</taxon>
        <taxon>Arthropoda</taxon>
        <taxon>Hexapoda</taxon>
        <taxon>Insecta</taxon>
        <taxon>Pterygota</taxon>
        <taxon>Neoptera</taxon>
        <taxon>Paraneoptera</taxon>
        <taxon>Psocodea</taxon>
        <taxon>Troctomorpha</taxon>
        <taxon>Phthiraptera</taxon>
        <taxon>Amblycera</taxon>
        <taxon>Menoponidae</taxon>
        <taxon>Menopon</taxon>
    </lineage>
</organism>
<sequence length="512" mass="57004">MEGGIMENSLDKTKDKRLPVWRRKLYRHLPITRWLPLYKKEDLLSDLIAGLTLGLTMVPQSIAYAALAGLTSQYGLYSTFMGGYVYFFLGTIKEVSVGPTSLMALLTFEFSKELPFEFVCLLTFMSGCVELLMGIFQFGFLVDFISAPVISGFQSATSVIIITSQLKGILGLRKVKSGRFLENIMNVIYKLPETRFSDVTLGICCCIVLLLLRRLKDIKLGKMTEKKMKIKKCLWFVSISRNAIVVLVCGCIAYYFHENESTPFLLSGKIPEGLPPFRLPRFSTEFGNRTYSFTEMCYEIGSGIFILPLVSVLANVTIAKAFSTGGSVDATQEMFTLGMCNILGSFVSSMPTCGAFTRSAVSNSSGVRTPMSGLFSGSLILIFLVFFSPYLYYIPRASLSAVLICAVIFMIDWKTCFLLWKANNKRDLVCFLGTCTACLALGVEIGLLVGVAINIAQLMYLWARPSISIEVKETKGGFYYYIKPDIGLFFPAVDFLRNEINKKCPGEIPFRA</sequence>
<dbReference type="AlphaFoldDB" id="A0AAW2IA72"/>
<feature type="transmembrane region" description="Helical" evidence="5">
    <location>
        <begin position="118"/>
        <end position="142"/>
    </location>
</feature>
<feature type="transmembrane region" description="Helical" evidence="5">
    <location>
        <begin position="440"/>
        <end position="463"/>
    </location>
</feature>
<protein>
    <recommendedName>
        <fullName evidence="6">SLC26A/SulP transporter domain-containing protein</fullName>
    </recommendedName>
</protein>
<proteinExistence type="predicted"/>
<comment type="caution">
    <text evidence="7">The sequence shown here is derived from an EMBL/GenBank/DDBJ whole genome shotgun (WGS) entry which is preliminary data.</text>
</comment>
<evidence type="ECO:0000313" key="7">
    <source>
        <dbReference type="EMBL" id="KAL0279267.1"/>
    </source>
</evidence>
<keyword evidence="3 5" id="KW-1133">Transmembrane helix</keyword>
<keyword evidence="4 5" id="KW-0472">Membrane</keyword>
<dbReference type="EMBL" id="JARGDH010000001">
    <property type="protein sequence ID" value="KAL0279267.1"/>
    <property type="molecule type" value="Genomic_DNA"/>
</dbReference>
<evidence type="ECO:0000256" key="1">
    <source>
        <dbReference type="ARBA" id="ARBA00004141"/>
    </source>
</evidence>
<feature type="transmembrane region" description="Helical" evidence="5">
    <location>
        <begin position="334"/>
        <end position="351"/>
    </location>
</feature>
<name>A0AAW2IA72_9NEOP</name>
<feature type="transmembrane region" description="Helical" evidence="5">
    <location>
        <begin position="84"/>
        <end position="106"/>
    </location>
</feature>
<evidence type="ECO:0000259" key="6">
    <source>
        <dbReference type="Pfam" id="PF00916"/>
    </source>
</evidence>
<dbReference type="PANTHER" id="PTHR11814">
    <property type="entry name" value="SULFATE TRANSPORTER"/>
    <property type="match status" value="1"/>
</dbReference>
<evidence type="ECO:0000256" key="4">
    <source>
        <dbReference type="ARBA" id="ARBA00023136"/>
    </source>
</evidence>
<dbReference type="InterPro" id="IPR011547">
    <property type="entry name" value="SLC26A/SulP_dom"/>
</dbReference>
<evidence type="ECO:0000256" key="3">
    <source>
        <dbReference type="ARBA" id="ARBA00022989"/>
    </source>
</evidence>
<dbReference type="InterPro" id="IPR001902">
    <property type="entry name" value="SLC26A/SulP_fam"/>
</dbReference>
<evidence type="ECO:0000256" key="2">
    <source>
        <dbReference type="ARBA" id="ARBA00022692"/>
    </source>
</evidence>
<feature type="transmembrane region" description="Helical" evidence="5">
    <location>
        <begin position="43"/>
        <end position="64"/>
    </location>
</feature>
<feature type="domain" description="SLC26A/SulP transporter" evidence="6">
    <location>
        <begin position="43"/>
        <end position="433"/>
    </location>
</feature>
<keyword evidence="2 5" id="KW-0812">Transmembrane</keyword>
<dbReference type="GO" id="GO:0016020">
    <property type="term" value="C:membrane"/>
    <property type="evidence" value="ECO:0007669"/>
    <property type="project" value="UniProtKB-SubCell"/>
</dbReference>
<feature type="transmembrane region" description="Helical" evidence="5">
    <location>
        <begin position="233"/>
        <end position="256"/>
    </location>
</feature>
<dbReference type="Pfam" id="PF00916">
    <property type="entry name" value="Sulfate_transp"/>
    <property type="match status" value="1"/>
</dbReference>